<organism evidence="6 7">
    <name type="scientific">Medicago truncatula</name>
    <name type="common">Barrel medic</name>
    <name type="synonym">Medicago tribuloides</name>
    <dbReference type="NCBI Taxonomy" id="3880"/>
    <lineage>
        <taxon>Eukaryota</taxon>
        <taxon>Viridiplantae</taxon>
        <taxon>Streptophyta</taxon>
        <taxon>Embryophyta</taxon>
        <taxon>Tracheophyta</taxon>
        <taxon>Spermatophyta</taxon>
        <taxon>Magnoliopsida</taxon>
        <taxon>eudicotyledons</taxon>
        <taxon>Gunneridae</taxon>
        <taxon>Pentapetalae</taxon>
        <taxon>rosids</taxon>
        <taxon>fabids</taxon>
        <taxon>Fabales</taxon>
        <taxon>Fabaceae</taxon>
        <taxon>Papilionoideae</taxon>
        <taxon>50 kb inversion clade</taxon>
        <taxon>NPAAA clade</taxon>
        <taxon>Hologalegina</taxon>
        <taxon>IRL clade</taxon>
        <taxon>Trifolieae</taxon>
        <taxon>Medicago</taxon>
    </lineage>
</organism>
<dbReference type="GO" id="GO:0000976">
    <property type="term" value="F:transcription cis-regulatory region binding"/>
    <property type="evidence" value="ECO:0007669"/>
    <property type="project" value="UniProtKB-ARBA"/>
</dbReference>
<dbReference type="GO" id="GO:0006355">
    <property type="term" value="P:regulation of DNA-templated transcription"/>
    <property type="evidence" value="ECO:0007669"/>
    <property type="project" value="InterPro"/>
</dbReference>
<keyword evidence="4" id="KW-0539">Nucleus</keyword>
<dbReference type="FunFam" id="2.170.150.80:FF:000006">
    <property type="entry name" value="NAC domain-containing protein 100-like"/>
    <property type="match status" value="1"/>
</dbReference>
<dbReference type="PANTHER" id="PTHR31744:SF86">
    <property type="entry name" value="PROTEIN CUP-SHAPED COTYLEDON 3"/>
    <property type="match status" value="1"/>
</dbReference>
<reference evidence="7" key="1">
    <citation type="journal article" date="2018" name="Nat. Plants">
        <title>Whole-genome landscape of Medicago truncatula symbiotic genes.</title>
        <authorList>
            <person name="Pecrix Y."/>
            <person name="Staton S.E."/>
            <person name="Sallet E."/>
            <person name="Lelandais-Briere C."/>
            <person name="Moreau S."/>
            <person name="Carrere S."/>
            <person name="Blein T."/>
            <person name="Jardinaud M.F."/>
            <person name="Latrasse D."/>
            <person name="Zouine M."/>
            <person name="Zahm M."/>
            <person name="Kreplak J."/>
            <person name="Mayjonade B."/>
            <person name="Satge C."/>
            <person name="Perez M."/>
            <person name="Cauet S."/>
            <person name="Marande W."/>
            <person name="Chantry-Darmon C."/>
            <person name="Lopez-Roques C."/>
            <person name="Bouchez O."/>
            <person name="Berard A."/>
            <person name="Debelle F."/>
            <person name="Munos S."/>
            <person name="Bendahmane A."/>
            <person name="Berges H."/>
            <person name="Niebel A."/>
            <person name="Buitink J."/>
            <person name="Frugier F."/>
            <person name="Benhamed M."/>
            <person name="Crespi M."/>
            <person name="Gouzy J."/>
            <person name="Gamas P."/>
        </authorList>
    </citation>
    <scope>NUCLEOTIDE SEQUENCE [LARGE SCALE GENOMIC DNA]</scope>
    <source>
        <strain evidence="7">cv. Jemalong A17</strain>
    </source>
</reference>
<dbReference type="InterPro" id="IPR036093">
    <property type="entry name" value="NAC_dom_sf"/>
</dbReference>
<keyword evidence="1" id="KW-0805">Transcription regulation</keyword>
<evidence type="ECO:0000259" key="5">
    <source>
        <dbReference type="PROSITE" id="PS51005"/>
    </source>
</evidence>
<protein>
    <submittedName>
        <fullName evidence="6">Putative transcription factor NAM family</fullName>
    </submittedName>
</protein>
<evidence type="ECO:0000256" key="4">
    <source>
        <dbReference type="ARBA" id="ARBA00023242"/>
    </source>
</evidence>
<dbReference type="Proteomes" id="UP000265566">
    <property type="component" value="Chromosome 3"/>
</dbReference>
<sequence length="426" mass="49036">MMLAMEEVLCELSDHEKKNEQGLPPGFRFHPTDEELITFYLASKVFKNTYFNNVKFAEVDLNRCEPWELPEMAKMGEREWYLFSLRDRKYPTGLRTNRATSAGYWKATGKDKEVYSCSSRSLLGMKKTLVFYKGRAPRGEKTKWVMHEYRLHSHHFSPSNTCKVTLDSVCHIHVHAPCSTSYLYPLQFCLFLGSLMRPYRYPNSFLFLLINLTLFTFLHKFISIWEEWVICRIFHKSGEKRNSLLQIQGHLGGNPNLSPQKSCLPPTPLLLATSFTQLDQNDQLLSHSHNIFPLPTFQPSFSMINHTTRNNNNSPSSELLFKSQQNYTMKQTIPKTEATFYDQQKSIDDALNIRWIIDNNNNYENSLFPVEMEMEMEMDGAAHDLIAFSGAATNAEFRDISIINSRGGGGVVGPMGIDSWPHAQLV</sequence>
<dbReference type="Gramene" id="rna19917">
    <property type="protein sequence ID" value="RHN71260.1"/>
    <property type="gene ID" value="gene19917"/>
</dbReference>
<dbReference type="InterPro" id="IPR003441">
    <property type="entry name" value="NAC-dom"/>
</dbReference>
<keyword evidence="2" id="KW-0238">DNA-binding</keyword>
<dbReference type="PANTHER" id="PTHR31744">
    <property type="entry name" value="PROTEIN CUP-SHAPED COTYLEDON 2-RELATED"/>
    <property type="match status" value="1"/>
</dbReference>
<keyword evidence="3" id="KW-0804">Transcription</keyword>
<proteinExistence type="predicted"/>
<gene>
    <name evidence="6" type="ORF">MtrunA17_Chr3g0144271</name>
</gene>
<accession>A0A396J0D3</accession>
<dbReference type="EMBL" id="PSQE01000003">
    <property type="protein sequence ID" value="RHN71260.1"/>
    <property type="molecule type" value="Genomic_DNA"/>
</dbReference>
<comment type="caution">
    <text evidence="6">The sequence shown here is derived from an EMBL/GenBank/DDBJ whole genome shotgun (WGS) entry which is preliminary data.</text>
</comment>
<feature type="domain" description="NAC" evidence="5">
    <location>
        <begin position="23"/>
        <end position="167"/>
    </location>
</feature>
<evidence type="ECO:0000313" key="6">
    <source>
        <dbReference type="EMBL" id="RHN71260.1"/>
    </source>
</evidence>
<evidence type="ECO:0000256" key="2">
    <source>
        <dbReference type="ARBA" id="ARBA00023125"/>
    </source>
</evidence>
<evidence type="ECO:0000256" key="1">
    <source>
        <dbReference type="ARBA" id="ARBA00023015"/>
    </source>
</evidence>
<dbReference type="Pfam" id="PF02365">
    <property type="entry name" value="NAM"/>
    <property type="match status" value="1"/>
</dbReference>
<dbReference type="PROSITE" id="PS51005">
    <property type="entry name" value="NAC"/>
    <property type="match status" value="1"/>
</dbReference>
<evidence type="ECO:0000313" key="7">
    <source>
        <dbReference type="Proteomes" id="UP000265566"/>
    </source>
</evidence>
<dbReference type="AlphaFoldDB" id="A0A396J0D3"/>
<evidence type="ECO:0000256" key="3">
    <source>
        <dbReference type="ARBA" id="ARBA00023163"/>
    </source>
</evidence>
<dbReference type="Gene3D" id="2.170.150.80">
    <property type="entry name" value="NAC domain"/>
    <property type="match status" value="1"/>
</dbReference>
<dbReference type="SUPFAM" id="SSF101941">
    <property type="entry name" value="NAC domain"/>
    <property type="match status" value="1"/>
</dbReference>
<name>A0A396J0D3_MEDTR</name>